<dbReference type="InterPro" id="IPR007535">
    <property type="entry name" value="Catechol_dOase_N"/>
</dbReference>
<sequence>MGSNDNNNQGDNVLGRDFTQNVIDAMGPNTPPRLREVMASLIKHVHDFAREVKLTTDEWMAGVQLINQAGQMSNDRRNEGQLLCDVIGLESLVDDITFSAATKSTSGLTASAILGPFWRRDTPHRAPGTNISSRTPPDAQVVYMHGTVTDVQTGEPLPDATVDIWQASTNGKSFPIFYILYSTLHEEHNLRGIFHTDAHGKYSLYCLKPTPYPVPTDGPAGKLLKMMDRHVYRPAHIHLMVQAKGHKPLTTQIFDKDCKYLADDSVFAVKDELSVSFAPREGDAQAALELEYNVTLAQA</sequence>
<dbReference type="InterPro" id="IPR000627">
    <property type="entry name" value="Intradiol_dOase_C"/>
</dbReference>
<protein>
    <submittedName>
        <fullName evidence="9">Catechol dioxygenase</fullName>
    </submittedName>
</protein>
<evidence type="ECO:0000256" key="1">
    <source>
        <dbReference type="ARBA" id="ARBA00001965"/>
    </source>
</evidence>
<keyword evidence="10" id="KW-1185">Reference proteome</keyword>
<dbReference type="PANTHER" id="PTHR33711">
    <property type="entry name" value="DIOXYGENASE, PUTATIVE (AFU_ORTHOLOGUE AFUA_2G02910)-RELATED"/>
    <property type="match status" value="1"/>
</dbReference>
<evidence type="ECO:0000256" key="5">
    <source>
        <dbReference type="ARBA" id="ARBA00023002"/>
    </source>
</evidence>
<keyword evidence="3" id="KW-0479">Metal-binding</keyword>
<organism evidence="9 10">
    <name type="scientific">Epichloe bromicola</name>
    <dbReference type="NCBI Taxonomy" id="79588"/>
    <lineage>
        <taxon>Eukaryota</taxon>
        <taxon>Fungi</taxon>
        <taxon>Dikarya</taxon>
        <taxon>Ascomycota</taxon>
        <taxon>Pezizomycotina</taxon>
        <taxon>Sordariomycetes</taxon>
        <taxon>Hypocreomycetidae</taxon>
        <taxon>Hypocreales</taxon>
        <taxon>Clavicipitaceae</taxon>
        <taxon>Epichloe</taxon>
    </lineage>
</organism>
<evidence type="ECO:0000256" key="4">
    <source>
        <dbReference type="ARBA" id="ARBA00022964"/>
    </source>
</evidence>
<comment type="cofactor">
    <cofactor evidence="1">
        <name>Fe(3+)</name>
        <dbReference type="ChEBI" id="CHEBI:29034"/>
    </cofactor>
</comment>
<accession>A0ABQ0CVZ7</accession>
<keyword evidence="6" id="KW-0408">Iron</keyword>
<dbReference type="PANTHER" id="PTHR33711:SF7">
    <property type="entry name" value="INTRADIOL RING-CLEAVAGE DIOXYGENASES DOMAIN-CONTAINING PROTEIN-RELATED"/>
    <property type="match status" value="1"/>
</dbReference>
<gene>
    <name evidence="9" type="primary">g5878</name>
    <name evidence="9" type="ORF">EsDP_00005878</name>
</gene>
<dbReference type="InterPro" id="IPR050770">
    <property type="entry name" value="Intradiol_RC_Dioxygenase"/>
</dbReference>
<dbReference type="Pfam" id="PF00775">
    <property type="entry name" value="Dioxygenase_C"/>
    <property type="match status" value="1"/>
</dbReference>
<comment type="caution">
    <text evidence="9">The sequence shown here is derived from an EMBL/GenBank/DDBJ whole genome shotgun (WGS) entry which is preliminary data.</text>
</comment>
<comment type="similarity">
    <text evidence="2">Belongs to the intradiol ring-cleavage dioxygenase family.</text>
</comment>
<evidence type="ECO:0000256" key="3">
    <source>
        <dbReference type="ARBA" id="ARBA00022723"/>
    </source>
</evidence>
<dbReference type="GO" id="GO:0051213">
    <property type="term" value="F:dioxygenase activity"/>
    <property type="evidence" value="ECO:0007669"/>
    <property type="project" value="UniProtKB-KW"/>
</dbReference>
<evidence type="ECO:0000259" key="8">
    <source>
        <dbReference type="Pfam" id="PF04444"/>
    </source>
</evidence>
<keyword evidence="4 9" id="KW-0223">Dioxygenase</keyword>
<evidence type="ECO:0000259" key="7">
    <source>
        <dbReference type="Pfam" id="PF00775"/>
    </source>
</evidence>
<dbReference type="InterPro" id="IPR015889">
    <property type="entry name" value="Intradiol_dOase_core"/>
</dbReference>
<feature type="domain" description="Intradiol ring-cleavage dioxygenases" evidence="7">
    <location>
        <begin position="115"/>
        <end position="296"/>
    </location>
</feature>
<reference evidence="10" key="1">
    <citation type="submission" date="2024-06" db="EMBL/GenBank/DDBJ databases">
        <title>Draft Genome Sequences of Epichloe bromicola Strains Isolated from Elymus ciliaris.</title>
        <authorList>
            <consortium name="Epichloe bromicola genome sequencing consortium"/>
            <person name="Miura A."/>
            <person name="Imano S."/>
            <person name="Ashida A."/>
            <person name="Sato I."/>
            <person name="Chiba S."/>
            <person name="Tanaka A."/>
            <person name="Camagna M."/>
            <person name="Takemoto D."/>
        </authorList>
    </citation>
    <scope>NUCLEOTIDE SEQUENCE [LARGE SCALE GENOMIC DNA]</scope>
    <source>
        <strain evidence="10">DP</strain>
    </source>
</reference>
<dbReference type="InterPro" id="IPR039390">
    <property type="entry name" value="1_2-HQD/HQD"/>
</dbReference>
<dbReference type="Gene3D" id="2.60.130.10">
    <property type="entry name" value="Aromatic compound dioxygenase"/>
    <property type="match status" value="1"/>
</dbReference>
<dbReference type="Proteomes" id="UP001562357">
    <property type="component" value="Unassembled WGS sequence"/>
</dbReference>
<evidence type="ECO:0000256" key="2">
    <source>
        <dbReference type="ARBA" id="ARBA00007825"/>
    </source>
</evidence>
<dbReference type="Pfam" id="PF04444">
    <property type="entry name" value="Dioxygenase_N"/>
    <property type="match status" value="1"/>
</dbReference>
<keyword evidence="5" id="KW-0560">Oxidoreductase</keyword>
<evidence type="ECO:0000313" key="9">
    <source>
        <dbReference type="EMBL" id="GAB0137621.1"/>
    </source>
</evidence>
<name>A0ABQ0CVZ7_9HYPO</name>
<dbReference type="EMBL" id="BAAFGZ010000298">
    <property type="protein sequence ID" value="GAB0137621.1"/>
    <property type="molecule type" value="Genomic_DNA"/>
</dbReference>
<dbReference type="CDD" id="cd03461">
    <property type="entry name" value="1_2-HQD"/>
    <property type="match status" value="1"/>
</dbReference>
<proteinExistence type="inferred from homology"/>
<evidence type="ECO:0000256" key="6">
    <source>
        <dbReference type="ARBA" id="ARBA00023004"/>
    </source>
</evidence>
<evidence type="ECO:0000313" key="10">
    <source>
        <dbReference type="Proteomes" id="UP001562357"/>
    </source>
</evidence>
<dbReference type="SUPFAM" id="SSF49482">
    <property type="entry name" value="Aromatic compound dioxygenase"/>
    <property type="match status" value="1"/>
</dbReference>
<feature type="domain" description="Catechol dioxygenase N-terminal" evidence="8">
    <location>
        <begin position="32"/>
        <end position="103"/>
    </location>
</feature>